<evidence type="ECO:0000259" key="7">
    <source>
        <dbReference type="Pfam" id="PF14322"/>
    </source>
</evidence>
<dbReference type="GO" id="GO:0009279">
    <property type="term" value="C:cell outer membrane"/>
    <property type="evidence" value="ECO:0007669"/>
    <property type="project" value="UniProtKB-SubCell"/>
</dbReference>
<evidence type="ECO:0000313" key="8">
    <source>
        <dbReference type="EMBL" id="AEI48935.1"/>
    </source>
</evidence>
<comment type="subcellular location">
    <subcellularLocation>
        <location evidence="1">Cell outer membrane</location>
    </subcellularLocation>
</comment>
<dbReference type="SUPFAM" id="SSF48452">
    <property type="entry name" value="TPR-like"/>
    <property type="match status" value="1"/>
</dbReference>
<gene>
    <name evidence="8" type="ordered locus">Runsl_2531</name>
</gene>
<evidence type="ECO:0000256" key="5">
    <source>
        <dbReference type="ARBA" id="ARBA00023237"/>
    </source>
</evidence>
<evidence type="ECO:0000256" key="1">
    <source>
        <dbReference type="ARBA" id="ARBA00004442"/>
    </source>
</evidence>
<feature type="domain" description="RagB/SusD" evidence="6">
    <location>
        <begin position="332"/>
        <end position="470"/>
    </location>
</feature>
<dbReference type="AlphaFoldDB" id="A0A7U3ZKJ9"/>
<evidence type="ECO:0000313" key="9">
    <source>
        <dbReference type="Proteomes" id="UP000000493"/>
    </source>
</evidence>
<dbReference type="EMBL" id="CP002859">
    <property type="protein sequence ID" value="AEI48935.1"/>
    <property type="molecule type" value="Genomic_DNA"/>
</dbReference>
<dbReference type="InterPro" id="IPR011990">
    <property type="entry name" value="TPR-like_helical_dom_sf"/>
</dbReference>
<feature type="domain" description="SusD-like N-terminal" evidence="7">
    <location>
        <begin position="78"/>
        <end position="224"/>
    </location>
</feature>
<dbReference type="Proteomes" id="UP000000493">
    <property type="component" value="Chromosome"/>
</dbReference>
<dbReference type="KEGG" id="rsi:Runsl_2531"/>
<comment type="similarity">
    <text evidence="2">Belongs to the SusD family.</text>
</comment>
<dbReference type="Gene3D" id="1.25.40.390">
    <property type="match status" value="1"/>
</dbReference>
<accession>A0A7U3ZKJ9</accession>
<keyword evidence="5" id="KW-0998">Cell outer membrane</keyword>
<name>A0A7U3ZKJ9_RUNSL</name>
<dbReference type="CDD" id="cd08977">
    <property type="entry name" value="SusD"/>
    <property type="match status" value="1"/>
</dbReference>
<evidence type="ECO:0000256" key="4">
    <source>
        <dbReference type="ARBA" id="ARBA00023136"/>
    </source>
</evidence>
<evidence type="ECO:0000256" key="3">
    <source>
        <dbReference type="ARBA" id="ARBA00022729"/>
    </source>
</evidence>
<dbReference type="Pfam" id="PF14322">
    <property type="entry name" value="SusD-like_3"/>
    <property type="match status" value="1"/>
</dbReference>
<reference evidence="8 9" key="2">
    <citation type="journal article" date="2012" name="Stand. Genomic Sci.">
        <title>Complete genome sequence of the aquatic bacterium Runella slithyformis type strain (LSU 4(T)).</title>
        <authorList>
            <person name="Copeland A."/>
            <person name="Zhang X."/>
            <person name="Misra M."/>
            <person name="Lapidus A."/>
            <person name="Nolan M."/>
            <person name="Lucas S."/>
            <person name="Deshpande S."/>
            <person name="Cheng J.F."/>
            <person name="Tapia R."/>
            <person name="Goodwin L.A."/>
            <person name="Pitluck S."/>
            <person name="Liolios K."/>
            <person name="Pagani I."/>
            <person name="Ivanova N."/>
            <person name="Mikhailova N."/>
            <person name="Pati A."/>
            <person name="Chen A."/>
            <person name="Palaniappan K."/>
            <person name="Land M."/>
            <person name="Hauser L."/>
            <person name="Pan C."/>
            <person name="Jeffries C.D."/>
            <person name="Detter J.C."/>
            <person name="Brambilla E.M."/>
            <person name="Rohde M."/>
            <person name="Djao O.D."/>
            <person name="Goker M."/>
            <person name="Sikorski J."/>
            <person name="Tindall B.J."/>
            <person name="Woyke T."/>
            <person name="Bristow J."/>
            <person name="Eisen J.A."/>
            <person name="Markowitz V."/>
            <person name="Hugenholtz P."/>
            <person name="Kyrpides N.C."/>
            <person name="Klenk H.P."/>
            <person name="Mavromatis K."/>
        </authorList>
    </citation>
    <scope>NUCLEOTIDE SEQUENCE [LARGE SCALE GENOMIC DNA]</scope>
    <source>
        <strain evidence="9">ATCC 29530 / DSM 19594 / LMG 11500 / NCIMB 11436 / LSU 4</strain>
    </source>
</reference>
<dbReference type="InterPro" id="IPR033985">
    <property type="entry name" value="SusD-like_N"/>
</dbReference>
<dbReference type="InterPro" id="IPR012944">
    <property type="entry name" value="SusD_RagB_dom"/>
</dbReference>
<sequence>MLIKMNKYHISLVMAVGVWLSSCREVLEPRPIDILADQFVLNQASDVATVRLGAYAAFRGTAAPKVIVGDFTADYIQHNGTFTDYQELGNKQITSANGVAGALWGSVYNTVYVCNFLLEKLPTVPGVREAERKRVTAEARFLRGMANFIGATTFGNIPYVTSTNIDANKTIGKTDKATIMTNVLADFQAALTDLPEGSPTDGRPVFAGYATKSAVRAAMARYYLYQKNWAEAEASASAVISTNFYELVNYSDVVSKDFNNESIFEVGYTASDDPGTSAFGLNNLLVGRREVIPSNQFINQIISKESGERQRTVAFDFNAQGGGDNGWSVRKYGTPDEDNNNIVIFRLGEMYLIRAEARAQQGRMTGSTGALNDLNVLRTRAGKNTTVAANKPPLVTSATQAEALLLIERERLYELAFEGHRWYDLVRTGRAQAVMSAFSPNWTPKYELWPIPQTEIQRNPSLAGQQNPGY</sequence>
<keyword evidence="9" id="KW-1185">Reference proteome</keyword>
<organism evidence="8 9">
    <name type="scientific">Runella slithyformis (strain ATCC 29530 / DSM 19594 / LMG 11500 / NCIMB 11436 / LSU 4)</name>
    <dbReference type="NCBI Taxonomy" id="761193"/>
    <lineage>
        <taxon>Bacteria</taxon>
        <taxon>Pseudomonadati</taxon>
        <taxon>Bacteroidota</taxon>
        <taxon>Cytophagia</taxon>
        <taxon>Cytophagales</taxon>
        <taxon>Spirosomataceae</taxon>
        <taxon>Runella</taxon>
    </lineage>
</organism>
<keyword evidence="4" id="KW-0472">Membrane</keyword>
<protein>
    <submittedName>
        <fullName evidence="8">RagB/SusD domain-containing protein</fullName>
    </submittedName>
</protein>
<keyword evidence="3" id="KW-0732">Signal</keyword>
<evidence type="ECO:0000259" key="6">
    <source>
        <dbReference type="Pfam" id="PF07980"/>
    </source>
</evidence>
<reference evidence="9" key="1">
    <citation type="submission" date="2011-06" db="EMBL/GenBank/DDBJ databases">
        <title>The complete genome of chromosome of Runella slithyformis DSM 19594.</title>
        <authorList>
            <consortium name="US DOE Joint Genome Institute (JGI-PGF)"/>
            <person name="Lucas S."/>
            <person name="Han J."/>
            <person name="Lapidus A."/>
            <person name="Bruce D."/>
            <person name="Goodwin L."/>
            <person name="Pitluck S."/>
            <person name="Peters L."/>
            <person name="Kyrpides N."/>
            <person name="Mavromatis K."/>
            <person name="Ivanova N."/>
            <person name="Ovchinnikova G."/>
            <person name="Zhang X."/>
            <person name="Misra M."/>
            <person name="Detter J.C."/>
            <person name="Tapia R."/>
            <person name="Han C."/>
            <person name="Land M."/>
            <person name="Hauser L."/>
            <person name="Markowitz V."/>
            <person name="Cheng J.-F."/>
            <person name="Hugenholtz P."/>
            <person name="Woyke T."/>
            <person name="Wu D."/>
            <person name="Tindall B."/>
            <person name="Faehrich R."/>
            <person name="Brambilla E."/>
            <person name="Klenk H.-P."/>
            <person name="Eisen J.A."/>
        </authorList>
    </citation>
    <scope>NUCLEOTIDE SEQUENCE [LARGE SCALE GENOMIC DNA]</scope>
    <source>
        <strain evidence="9">ATCC 29530 / DSM 19594 / LMG 11500 / NCIMB 11436 / LSU 4</strain>
    </source>
</reference>
<dbReference type="Pfam" id="PF07980">
    <property type="entry name" value="SusD_RagB"/>
    <property type="match status" value="1"/>
</dbReference>
<evidence type="ECO:0000256" key="2">
    <source>
        <dbReference type="ARBA" id="ARBA00006275"/>
    </source>
</evidence>
<dbReference type="PROSITE" id="PS51257">
    <property type="entry name" value="PROKAR_LIPOPROTEIN"/>
    <property type="match status" value="1"/>
</dbReference>
<proteinExistence type="inferred from homology"/>